<accession>A0A328WUT9</accession>
<keyword evidence="1" id="KW-0812">Transmembrane</keyword>
<feature type="transmembrane region" description="Helical" evidence="1">
    <location>
        <begin position="58"/>
        <end position="79"/>
    </location>
</feature>
<dbReference type="AlphaFoldDB" id="A0A328WUT9"/>
<gene>
    <name evidence="2" type="ORF">B0I10_11146</name>
</gene>
<sequence length="80" mass="9329">MDAKFYKFLYGGFVLFGLYYAIFSKNFGDAAMMLGIALAFDPFNKQQAFNERPIWQKAWLIVHLVLVFTFFGVSLFKIVR</sequence>
<keyword evidence="1" id="KW-1133">Transmembrane helix</keyword>
<comment type="caution">
    <text evidence="2">The sequence shown here is derived from an EMBL/GenBank/DDBJ whole genome shotgun (WGS) entry which is preliminary data.</text>
</comment>
<keyword evidence="1" id="KW-0472">Membrane</keyword>
<proteinExistence type="predicted"/>
<organism evidence="2 3">
    <name type="scientific">Flavobacterium lacus</name>
    <dbReference type="NCBI Taxonomy" id="1353778"/>
    <lineage>
        <taxon>Bacteria</taxon>
        <taxon>Pseudomonadati</taxon>
        <taxon>Bacteroidota</taxon>
        <taxon>Flavobacteriia</taxon>
        <taxon>Flavobacteriales</taxon>
        <taxon>Flavobacteriaceae</taxon>
        <taxon>Flavobacterium</taxon>
    </lineage>
</organism>
<protein>
    <submittedName>
        <fullName evidence="2">Uncharacterized protein</fullName>
    </submittedName>
</protein>
<dbReference type="Proteomes" id="UP000249518">
    <property type="component" value="Unassembled WGS sequence"/>
</dbReference>
<keyword evidence="3" id="KW-1185">Reference proteome</keyword>
<dbReference type="OrthoDB" id="962439at2"/>
<evidence type="ECO:0000313" key="2">
    <source>
        <dbReference type="EMBL" id="RAR47138.1"/>
    </source>
</evidence>
<evidence type="ECO:0000313" key="3">
    <source>
        <dbReference type="Proteomes" id="UP000249518"/>
    </source>
</evidence>
<evidence type="ECO:0000256" key="1">
    <source>
        <dbReference type="SAM" id="Phobius"/>
    </source>
</evidence>
<dbReference type="RefSeq" id="WP_112086628.1">
    <property type="nucleotide sequence ID" value="NZ_QLSV01000011.1"/>
</dbReference>
<reference evidence="2 3" key="1">
    <citation type="submission" date="2018-06" db="EMBL/GenBank/DDBJ databases">
        <title>Genomic Encyclopedia of Type Strains, Phase III (KMG-III): the genomes of soil and plant-associated and newly described type strains.</title>
        <authorList>
            <person name="Whitman W."/>
        </authorList>
    </citation>
    <scope>NUCLEOTIDE SEQUENCE [LARGE SCALE GENOMIC DNA]</scope>
    <source>
        <strain evidence="2 3">CGMCC 1.12504</strain>
    </source>
</reference>
<dbReference type="EMBL" id="QLSV01000011">
    <property type="protein sequence ID" value="RAR47138.1"/>
    <property type="molecule type" value="Genomic_DNA"/>
</dbReference>
<name>A0A328WUT9_9FLAO</name>
<feature type="transmembrane region" description="Helical" evidence="1">
    <location>
        <begin position="5"/>
        <end position="23"/>
    </location>
</feature>